<dbReference type="GO" id="GO:0003677">
    <property type="term" value="F:DNA binding"/>
    <property type="evidence" value="ECO:0007669"/>
    <property type="project" value="InterPro"/>
</dbReference>
<dbReference type="PROSITE" id="PS51900">
    <property type="entry name" value="CB"/>
    <property type="match status" value="1"/>
</dbReference>
<dbReference type="InterPro" id="IPR011010">
    <property type="entry name" value="DNA_brk_join_enz"/>
</dbReference>
<dbReference type="PANTHER" id="PTHR30349:SF41">
    <property type="entry name" value="INTEGRASE_RECOMBINASE PROTEIN MJ0367-RELATED"/>
    <property type="match status" value="1"/>
</dbReference>
<dbReference type="Proteomes" id="UP001152795">
    <property type="component" value="Unassembled WGS sequence"/>
</dbReference>
<feature type="region of interest" description="Disordered" evidence="1">
    <location>
        <begin position="60"/>
        <end position="83"/>
    </location>
</feature>
<sequence length="820" mass="93408">MEALDGNQSSSSDSDSSDEIWTPSKSNSASEHDDKQPAIQSEANQLADIDVIKKIIKGENSKREKCEKSKKKKKEKCVEKKSTDSSRRKVSCPLLACKAKVVHLPRHMRNVHKWTSEAASKVLLKFNIRKKKNKRKKEKGDDDEKSSKKAKHKDYHRRRRCPINDCHTIVFRLSAHLQKVHKLDRSSKEYCDALASATVVPDIKHPKIRYKELHYQHSQMGESFDEASLTSCSARSEDDEERNDEEQIHEVLHTSNSHPLVAEFEEWMSSPDGGKRDDKTVKQHAAQLLKLLTVLGQPDDVASLLDVKLIQSVFLNGYVKDKEFQPGTIKSYLMSLRHYYTFLLSHRPDGVEFHAEDVRSAREKIQMWSKSYKKEACTRRLEKQEEDLSHILTPENICLFEKSEAARLAIKILGEQSNTTEAVLVTQNSYTLVRDFLFTQIFIDNANRPGVLTYMTISEYQNMRTQDDDRVIVVKNHKTRHVHGPAYIVLSKKLEAWLSIFVERMRPQVTTSTSGYLFLSWNGKRMSSSQINKAVQSVFKKAGVKGKVTTTSFRKSAVTNMHQKNPEFSEKLAKLMAHNESTAKKHYLLSKKAQDSVEASKKLGAVMRNQPSSLADCDGEATCTKPDNESTGEDGGPSDVCGRKRVAWTADDLLMLEKHFGNEISTRSITLDQVRTKVEENDELQNMSPRRVYDRLKKHITKINEPNVIAELPEESESLDDKLARMAGTTSSEPSVNDESSVGIVPPTEKSGSVLSEWDIQTINKMFDDMVKNKPVSKVEIKKRCSSSQEGQKLLKHLSVFQIINRIKYAKRKFRENPQK</sequence>
<feature type="region of interest" description="Disordered" evidence="1">
    <location>
        <begin position="728"/>
        <end position="748"/>
    </location>
</feature>
<dbReference type="InterPro" id="IPR013762">
    <property type="entry name" value="Integrase-like_cat_sf"/>
</dbReference>
<dbReference type="InterPro" id="IPR002104">
    <property type="entry name" value="Integrase_catalytic"/>
</dbReference>
<dbReference type="PROSITE" id="PS51898">
    <property type="entry name" value="TYR_RECOMBINASE"/>
    <property type="match status" value="1"/>
</dbReference>
<comment type="caution">
    <text evidence="2">The sequence shown here is derived from an EMBL/GenBank/DDBJ whole genome shotgun (WGS) entry which is preliminary data.</text>
</comment>
<keyword evidence="3" id="KW-1185">Reference proteome</keyword>
<feature type="region of interest" description="Disordered" evidence="1">
    <location>
        <begin position="221"/>
        <end position="244"/>
    </location>
</feature>
<evidence type="ECO:0000313" key="2">
    <source>
        <dbReference type="EMBL" id="CAB3984450.1"/>
    </source>
</evidence>
<feature type="region of interest" description="Disordered" evidence="1">
    <location>
        <begin position="126"/>
        <end position="156"/>
    </location>
</feature>
<dbReference type="Gene3D" id="1.10.443.10">
    <property type="entry name" value="Intergrase catalytic core"/>
    <property type="match status" value="1"/>
</dbReference>
<proteinExistence type="predicted"/>
<feature type="region of interest" description="Disordered" evidence="1">
    <location>
        <begin position="619"/>
        <end position="639"/>
    </location>
</feature>
<protein>
    <submittedName>
        <fullName evidence="2">Neurofilament medium polypeptide</fullName>
    </submittedName>
</protein>
<dbReference type="GO" id="GO:0015074">
    <property type="term" value="P:DNA integration"/>
    <property type="evidence" value="ECO:0007669"/>
    <property type="project" value="InterPro"/>
</dbReference>
<gene>
    <name evidence="2" type="ORF">PACLA_8A003886</name>
</gene>
<feature type="compositionally biased region" description="Polar residues" evidence="1">
    <location>
        <begin position="728"/>
        <end position="740"/>
    </location>
</feature>
<dbReference type="AlphaFoldDB" id="A0A6S7GGW0"/>
<feature type="compositionally biased region" description="Basic residues" evidence="1">
    <location>
        <begin position="127"/>
        <end position="137"/>
    </location>
</feature>
<dbReference type="InterPro" id="IPR044068">
    <property type="entry name" value="CB"/>
</dbReference>
<dbReference type="InterPro" id="IPR050090">
    <property type="entry name" value="Tyrosine_recombinase_XerCD"/>
</dbReference>
<dbReference type="OrthoDB" id="5960386at2759"/>
<dbReference type="GO" id="GO:0006310">
    <property type="term" value="P:DNA recombination"/>
    <property type="evidence" value="ECO:0007669"/>
    <property type="project" value="InterPro"/>
</dbReference>
<organism evidence="2 3">
    <name type="scientific">Paramuricea clavata</name>
    <name type="common">Red gorgonian</name>
    <name type="synonym">Violescent sea-whip</name>
    <dbReference type="NCBI Taxonomy" id="317549"/>
    <lineage>
        <taxon>Eukaryota</taxon>
        <taxon>Metazoa</taxon>
        <taxon>Cnidaria</taxon>
        <taxon>Anthozoa</taxon>
        <taxon>Octocorallia</taxon>
        <taxon>Malacalcyonacea</taxon>
        <taxon>Plexauridae</taxon>
        <taxon>Paramuricea</taxon>
    </lineage>
</organism>
<feature type="compositionally biased region" description="Basic and acidic residues" evidence="1">
    <location>
        <begin position="138"/>
        <end position="147"/>
    </location>
</feature>
<feature type="region of interest" description="Disordered" evidence="1">
    <location>
        <begin position="1"/>
        <end position="46"/>
    </location>
</feature>
<dbReference type="Pfam" id="PF00589">
    <property type="entry name" value="Phage_integrase"/>
    <property type="match status" value="1"/>
</dbReference>
<dbReference type="SUPFAM" id="SSF56349">
    <property type="entry name" value="DNA breaking-rejoining enzymes"/>
    <property type="match status" value="1"/>
</dbReference>
<accession>A0A6S7GGW0</accession>
<evidence type="ECO:0000256" key="1">
    <source>
        <dbReference type="SAM" id="MobiDB-lite"/>
    </source>
</evidence>
<reference evidence="2" key="1">
    <citation type="submission" date="2020-04" db="EMBL/GenBank/DDBJ databases">
        <authorList>
            <person name="Alioto T."/>
            <person name="Alioto T."/>
            <person name="Gomez Garrido J."/>
        </authorList>
    </citation>
    <scope>NUCLEOTIDE SEQUENCE</scope>
    <source>
        <strain evidence="2">A484AB</strain>
    </source>
</reference>
<evidence type="ECO:0000313" key="3">
    <source>
        <dbReference type="Proteomes" id="UP001152795"/>
    </source>
</evidence>
<dbReference type="EMBL" id="CACRXK020000740">
    <property type="protein sequence ID" value="CAB3984450.1"/>
    <property type="molecule type" value="Genomic_DNA"/>
</dbReference>
<name>A0A6S7GGW0_PARCT</name>
<dbReference type="PANTHER" id="PTHR30349">
    <property type="entry name" value="PHAGE INTEGRASE-RELATED"/>
    <property type="match status" value="1"/>
</dbReference>